<dbReference type="AlphaFoldDB" id="A0AAV4NJV8"/>
<sequence length="93" mass="10475">MVSIPIILPLFWWKNNASFSHNTFQDSVNLSNALGVLVNISRCRTRIIKDQQGVDKAELLERILDALFHGSPVCTDSTHGGPILIPWWSVFPM</sequence>
<dbReference type="Proteomes" id="UP001054945">
    <property type="component" value="Unassembled WGS sequence"/>
</dbReference>
<comment type="caution">
    <text evidence="1">The sequence shown here is derived from an EMBL/GenBank/DDBJ whole genome shotgun (WGS) entry which is preliminary data.</text>
</comment>
<evidence type="ECO:0000313" key="2">
    <source>
        <dbReference type="Proteomes" id="UP001054945"/>
    </source>
</evidence>
<evidence type="ECO:0000313" key="1">
    <source>
        <dbReference type="EMBL" id="GIX84600.1"/>
    </source>
</evidence>
<proteinExistence type="predicted"/>
<protein>
    <submittedName>
        <fullName evidence="1">Uncharacterized protein</fullName>
    </submittedName>
</protein>
<keyword evidence="2" id="KW-1185">Reference proteome</keyword>
<name>A0AAV4NJV8_CAEEX</name>
<accession>A0AAV4NJV8</accession>
<organism evidence="1 2">
    <name type="scientific">Caerostris extrusa</name>
    <name type="common">Bark spider</name>
    <name type="synonym">Caerostris bankana</name>
    <dbReference type="NCBI Taxonomy" id="172846"/>
    <lineage>
        <taxon>Eukaryota</taxon>
        <taxon>Metazoa</taxon>
        <taxon>Ecdysozoa</taxon>
        <taxon>Arthropoda</taxon>
        <taxon>Chelicerata</taxon>
        <taxon>Arachnida</taxon>
        <taxon>Araneae</taxon>
        <taxon>Araneomorphae</taxon>
        <taxon>Entelegynae</taxon>
        <taxon>Araneoidea</taxon>
        <taxon>Araneidae</taxon>
        <taxon>Caerostris</taxon>
    </lineage>
</organism>
<gene>
    <name evidence="1" type="ORF">CEXT_419311</name>
</gene>
<reference evidence="1 2" key="1">
    <citation type="submission" date="2021-06" db="EMBL/GenBank/DDBJ databases">
        <title>Caerostris extrusa draft genome.</title>
        <authorList>
            <person name="Kono N."/>
            <person name="Arakawa K."/>
        </authorList>
    </citation>
    <scope>NUCLEOTIDE SEQUENCE [LARGE SCALE GENOMIC DNA]</scope>
</reference>
<dbReference type="EMBL" id="BPLR01020986">
    <property type="protein sequence ID" value="GIX84600.1"/>
    <property type="molecule type" value="Genomic_DNA"/>
</dbReference>